<dbReference type="RefSeq" id="WP_270040473.1">
    <property type="nucleotide sequence ID" value="NZ_JAPDOD010000010.1"/>
</dbReference>
<keyword evidence="2" id="KW-0479">Metal-binding</keyword>
<dbReference type="InterPro" id="IPR013785">
    <property type="entry name" value="Aldolase_TIM"/>
</dbReference>
<dbReference type="Proteomes" id="UP001149140">
    <property type="component" value="Unassembled WGS sequence"/>
</dbReference>
<name>A0A9X3MXI1_9ACTN</name>
<evidence type="ECO:0000256" key="1">
    <source>
        <dbReference type="ARBA" id="ARBA00022691"/>
    </source>
</evidence>
<dbReference type="PANTHER" id="PTHR11228">
    <property type="entry name" value="RADICAL SAM DOMAIN PROTEIN"/>
    <property type="match status" value="1"/>
</dbReference>
<sequence>MATSALKRPEWVGYHEVPGILLVRLMSRCNEKCLFCMVADEIAYSDDVRFQEVADTILRQPPGTQIEFFGGEPTIYPRFLELLEIARTAGYRCSIASNLRIFHSASFTAKVQALGADEIYIRTSLYGDTPELHDYYTDVPGSHRQTLQGIHNIVAAGFECQVNIVILAENVDRLDRMVDQVHDWGVHRVKLGNLMSLDTCGEHGVRLSAVRPRLAAAIARAEAHGLSVTVEKTPICVASGRIDLLSTERMIYDSDRVYDDAGACSGCLVRRWCDGFDPGYVDLFGFDGIQTLDHVPAAALRRTPAPEPELLKMHCVEIADNEPDEATQRELYELSRVVLAKHGCLAVFPREYVAT</sequence>
<dbReference type="GO" id="GO:0051536">
    <property type="term" value="F:iron-sulfur cluster binding"/>
    <property type="evidence" value="ECO:0007669"/>
    <property type="project" value="UniProtKB-KW"/>
</dbReference>
<dbReference type="EMBL" id="JAPDOD010000010">
    <property type="protein sequence ID" value="MDA0161273.1"/>
    <property type="molecule type" value="Genomic_DNA"/>
</dbReference>
<dbReference type="SFLD" id="SFLDG01067">
    <property type="entry name" value="SPASM/twitch_domain_containing"/>
    <property type="match status" value="1"/>
</dbReference>
<reference evidence="6" key="1">
    <citation type="submission" date="2022-10" db="EMBL/GenBank/DDBJ databases">
        <title>The WGS of Solirubrobacter ginsenosidimutans DSM 21036.</title>
        <authorList>
            <person name="Jiang Z."/>
        </authorList>
    </citation>
    <scope>NUCLEOTIDE SEQUENCE</scope>
    <source>
        <strain evidence="6">DSM 21036</strain>
    </source>
</reference>
<dbReference type="InterPro" id="IPR050377">
    <property type="entry name" value="Radical_SAM_PqqE_MftC-like"/>
</dbReference>
<evidence type="ECO:0000313" key="7">
    <source>
        <dbReference type="Proteomes" id="UP001149140"/>
    </source>
</evidence>
<dbReference type="InterPro" id="IPR058240">
    <property type="entry name" value="rSAM_sf"/>
</dbReference>
<dbReference type="SFLD" id="SFLDS00029">
    <property type="entry name" value="Radical_SAM"/>
    <property type="match status" value="1"/>
</dbReference>
<dbReference type="Pfam" id="PF04055">
    <property type="entry name" value="Radical_SAM"/>
    <property type="match status" value="1"/>
</dbReference>
<evidence type="ECO:0000256" key="2">
    <source>
        <dbReference type="ARBA" id="ARBA00022723"/>
    </source>
</evidence>
<dbReference type="PROSITE" id="PS51918">
    <property type="entry name" value="RADICAL_SAM"/>
    <property type="match status" value="1"/>
</dbReference>
<proteinExistence type="predicted"/>
<dbReference type="SUPFAM" id="SSF102114">
    <property type="entry name" value="Radical SAM enzymes"/>
    <property type="match status" value="1"/>
</dbReference>
<comment type="caution">
    <text evidence="6">The sequence shown here is derived from an EMBL/GenBank/DDBJ whole genome shotgun (WGS) entry which is preliminary data.</text>
</comment>
<dbReference type="PANTHER" id="PTHR11228:SF7">
    <property type="entry name" value="PQQA PEPTIDE CYCLASE"/>
    <property type="match status" value="1"/>
</dbReference>
<dbReference type="AlphaFoldDB" id="A0A9X3MXI1"/>
<keyword evidence="1" id="KW-0949">S-adenosyl-L-methionine</keyword>
<dbReference type="GO" id="GO:0003824">
    <property type="term" value="F:catalytic activity"/>
    <property type="evidence" value="ECO:0007669"/>
    <property type="project" value="InterPro"/>
</dbReference>
<keyword evidence="3" id="KW-0408">Iron</keyword>
<accession>A0A9X3MXI1</accession>
<evidence type="ECO:0000256" key="3">
    <source>
        <dbReference type="ARBA" id="ARBA00023004"/>
    </source>
</evidence>
<dbReference type="InterPro" id="IPR007197">
    <property type="entry name" value="rSAM"/>
</dbReference>
<keyword evidence="7" id="KW-1185">Reference proteome</keyword>
<keyword evidence="4" id="KW-0411">Iron-sulfur</keyword>
<evidence type="ECO:0000256" key="4">
    <source>
        <dbReference type="ARBA" id="ARBA00023014"/>
    </source>
</evidence>
<dbReference type="CDD" id="cd01335">
    <property type="entry name" value="Radical_SAM"/>
    <property type="match status" value="1"/>
</dbReference>
<dbReference type="Gene3D" id="3.20.20.70">
    <property type="entry name" value="Aldolase class I"/>
    <property type="match status" value="1"/>
</dbReference>
<organism evidence="6 7">
    <name type="scientific">Solirubrobacter ginsenosidimutans</name>
    <dbReference type="NCBI Taxonomy" id="490573"/>
    <lineage>
        <taxon>Bacteria</taxon>
        <taxon>Bacillati</taxon>
        <taxon>Actinomycetota</taxon>
        <taxon>Thermoleophilia</taxon>
        <taxon>Solirubrobacterales</taxon>
        <taxon>Solirubrobacteraceae</taxon>
        <taxon>Solirubrobacter</taxon>
    </lineage>
</organism>
<dbReference type="GO" id="GO:0046872">
    <property type="term" value="F:metal ion binding"/>
    <property type="evidence" value="ECO:0007669"/>
    <property type="project" value="UniProtKB-KW"/>
</dbReference>
<evidence type="ECO:0000313" key="6">
    <source>
        <dbReference type="EMBL" id="MDA0161273.1"/>
    </source>
</evidence>
<gene>
    <name evidence="6" type="ORF">OM076_13430</name>
</gene>
<protein>
    <submittedName>
        <fullName evidence="6">Radical SAM protein</fullName>
    </submittedName>
</protein>
<evidence type="ECO:0000259" key="5">
    <source>
        <dbReference type="PROSITE" id="PS51918"/>
    </source>
</evidence>
<feature type="domain" description="Radical SAM core" evidence="5">
    <location>
        <begin position="15"/>
        <end position="227"/>
    </location>
</feature>